<dbReference type="GO" id="GO:0016042">
    <property type="term" value="P:lipid catabolic process"/>
    <property type="evidence" value="ECO:0007669"/>
    <property type="project" value="UniProtKB-KW"/>
</dbReference>
<dbReference type="GO" id="GO:0003847">
    <property type="term" value="F:1-alkyl-2-acetylglycerophosphocholine esterase activity"/>
    <property type="evidence" value="ECO:0007669"/>
    <property type="project" value="TreeGrafter"/>
</dbReference>
<keyword evidence="3" id="KW-0443">Lipid metabolism</keyword>
<dbReference type="AlphaFoldDB" id="A0A7T7HPZ2"/>
<accession>A0A7T7HPZ2</accession>
<dbReference type="PANTHER" id="PTHR10272:SF0">
    <property type="entry name" value="PLATELET-ACTIVATING FACTOR ACETYLHYDROLASE"/>
    <property type="match status" value="1"/>
</dbReference>
<gene>
    <name evidence="4" type="ORF">JET14_22295</name>
</gene>
<keyword evidence="4" id="KW-0614">Plasmid</keyword>
<proteinExistence type="predicted"/>
<sequence>MLCTGFFPSETRAAPYHAGLVRIEVEDDLEIAPVVIWYPTDISEEVSWQAGPFEITAGRDVAVAKGRFPVLLLSHGHLGGPMSHRDFAASLARQGYIVVAPTHLGDAAGHPIASQDQILARRPQQAIAALDATLRDDRFASHADRARIGMIGYSAGGYTALMLAGAKADFALAASYCQAHGDADPGSCGPEQDVWPRISTTLASWKPPINPYPIKAAVLLDPLATMFDATGLAAVKIPVLLVRPEDEAYMKAGANALALAGNLPDPPHELVVPGRHFVFIDPCPEEIAADASLICNDEPGVDRASIHRELETEITDFLKRNL</sequence>
<dbReference type="InterPro" id="IPR016986">
    <property type="entry name" value="UCP031982_abhydr"/>
</dbReference>
<evidence type="ECO:0000256" key="2">
    <source>
        <dbReference type="ARBA" id="ARBA00022963"/>
    </source>
</evidence>
<keyword evidence="1 4" id="KW-0378">Hydrolase</keyword>
<dbReference type="Pfam" id="PF07224">
    <property type="entry name" value="Chlorophyllase"/>
    <property type="match status" value="1"/>
</dbReference>
<reference evidence="4 5" key="1">
    <citation type="submission" date="2020-12" db="EMBL/GenBank/DDBJ databases">
        <authorList>
            <person name="Zheng R.K."/>
            <person name="Sun C.M."/>
        </authorList>
    </citation>
    <scope>NUCLEOTIDE SEQUENCE [LARGE SCALE GENOMIC DNA]</scope>
    <source>
        <strain evidence="4 5">ZRK001</strain>
        <plasmid evidence="4 5">plas-002</plasmid>
    </source>
</reference>
<keyword evidence="2" id="KW-0442">Lipid degradation</keyword>
<dbReference type="InterPro" id="IPR029058">
    <property type="entry name" value="AB_hydrolase_fold"/>
</dbReference>
<dbReference type="PIRSF" id="PIRSF031982">
    <property type="entry name" value="UCP031982_abhydr"/>
    <property type="match status" value="1"/>
</dbReference>
<dbReference type="SUPFAM" id="SSF53474">
    <property type="entry name" value="alpha/beta-Hydrolases"/>
    <property type="match status" value="1"/>
</dbReference>
<evidence type="ECO:0000256" key="1">
    <source>
        <dbReference type="ARBA" id="ARBA00022801"/>
    </source>
</evidence>
<protein>
    <submittedName>
        <fullName evidence="4">Dienelactone hydrolase family protein</fullName>
    </submittedName>
</protein>
<evidence type="ECO:0000313" key="4">
    <source>
        <dbReference type="EMBL" id="QQM33164.1"/>
    </source>
</evidence>
<dbReference type="EMBL" id="CP066788">
    <property type="protein sequence ID" value="QQM33164.1"/>
    <property type="molecule type" value="Genomic_DNA"/>
</dbReference>
<dbReference type="PANTHER" id="PTHR10272">
    <property type="entry name" value="PLATELET-ACTIVATING FACTOR ACETYLHYDROLASE"/>
    <property type="match status" value="1"/>
</dbReference>
<dbReference type="InterPro" id="IPR017395">
    <property type="entry name" value="Chlorophyllase-like"/>
</dbReference>
<evidence type="ECO:0000313" key="5">
    <source>
        <dbReference type="Proteomes" id="UP000596083"/>
    </source>
</evidence>
<name>A0A7T7HPZ2_9HYPH</name>
<geneLocation type="plasmid" evidence="4 5">
    <name>plas-002</name>
</geneLocation>
<dbReference type="Proteomes" id="UP000596083">
    <property type="component" value="Plasmid plas-002"/>
</dbReference>
<dbReference type="Gene3D" id="3.40.50.1820">
    <property type="entry name" value="alpha/beta hydrolase"/>
    <property type="match status" value="1"/>
</dbReference>
<dbReference type="KEGG" id="mlut:JET14_22295"/>
<organism evidence="4 5">
    <name type="scientific">Martelella lutilitoris</name>
    <dbReference type="NCBI Taxonomy" id="2583532"/>
    <lineage>
        <taxon>Bacteria</taxon>
        <taxon>Pseudomonadati</taxon>
        <taxon>Pseudomonadota</taxon>
        <taxon>Alphaproteobacteria</taxon>
        <taxon>Hyphomicrobiales</taxon>
        <taxon>Aurantimonadaceae</taxon>
        <taxon>Martelella</taxon>
    </lineage>
</organism>
<evidence type="ECO:0000256" key="3">
    <source>
        <dbReference type="ARBA" id="ARBA00023098"/>
    </source>
</evidence>